<name>A0ABN8Y1Q3_RANTA</name>
<organism evidence="2 3">
    <name type="scientific">Rangifer tarandus platyrhynchus</name>
    <name type="common">Svalbard reindeer</name>
    <dbReference type="NCBI Taxonomy" id="3082113"/>
    <lineage>
        <taxon>Eukaryota</taxon>
        <taxon>Metazoa</taxon>
        <taxon>Chordata</taxon>
        <taxon>Craniata</taxon>
        <taxon>Vertebrata</taxon>
        <taxon>Euteleostomi</taxon>
        <taxon>Mammalia</taxon>
        <taxon>Eutheria</taxon>
        <taxon>Laurasiatheria</taxon>
        <taxon>Artiodactyla</taxon>
        <taxon>Ruminantia</taxon>
        <taxon>Pecora</taxon>
        <taxon>Cervidae</taxon>
        <taxon>Odocoileinae</taxon>
        <taxon>Rangifer</taxon>
    </lineage>
</organism>
<evidence type="ECO:0000313" key="2">
    <source>
        <dbReference type="EMBL" id="CAI9154865.1"/>
    </source>
</evidence>
<proteinExistence type="predicted"/>
<feature type="region of interest" description="Disordered" evidence="1">
    <location>
        <begin position="1"/>
        <end position="133"/>
    </location>
</feature>
<accession>A0ABN8Y1Q3</accession>
<evidence type="ECO:0000256" key="1">
    <source>
        <dbReference type="SAM" id="MobiDB-lite"/>
    </source>
</evidence>
<protein>
    <submittedName>
        <fullName evidence="2">Uncharacterized protein</fullName>
    </submittedName>
</protein>
<reference evidence="2" key="1">
    <citation type="submission" date="2023-04" db="EMBL/GenBank/DDBJ databases">
        <authorList>
            <consortium name="ELIXIR-Norway"/>
        </authorList>
    </citation>
    <scope>NUCLEOTIDE SEQUENCE [LARGE SCALE GENOMIC DNA]</scope>
</reference>
<feature type="compositionally biased region" description="Polar residues" evidence="1">
    <location>
        <begin position="123"/>
        <end position="133"/>
    </location>
</feature>
<dbReference type="Proteomes" id="UP001176941">
    <property type="component" value="Chromosome 11"/>
</dbReference>
<sequence length="133" mass="14294">METHMTVPGPRAPAESRGSRRKILCGPRDRTRCRERGQKDAGANGPGTTAAPHKAAQSCSRQGARAGKRRRVGNKGCHSNLRNALLPPRRSRPSIREPPDPNLAFTRGGSSCPSEGSRPLQRTPVSLSSSRPP</sequence>
<gene>
    <name evidence="2" type="ORF">MRATA1EN1_LOCUS3827</name>
</gene>
<feature type="compositionally biased region" description="Low complexity" evidence="1">
    <location>
        <begin position="41"/>
        <end position="52"/>
    </location>
</feature>
<feature type="compositionally biased region" description="Low complexity" evidence="1">
    <location>
        <begin position="79"/>
        <end position="88"/>
    </location>
</feature>
<dbReference type="EMBL" id="OX459947">
    <property type="protein sequence ID" value="CAI9154865.1"/>
    <property type="molecule type" value="Genomic_DNA"/>
</dbReference>
<evidence type="ECO:0000313" key="3">
    <source>
        <dbReference type="Proteomes" id="UP001176941"/>
    </source>
</evidence>
<feature type="compositionally biased region" description="Basic and acidic residues" evidence="1">
    <location>
        <begin position="27"/>
        <end position="39"/>
    </location>
</feature>
<keyword evidence="3" id="KW-1185">Reference proteome</keyword>